<keyword evidence="7" id="KW-0413">Isomerase</keyword>
<evidence type="ECO:0000313" key="18">
    <source>
        <dbReference type="EMBL" id="TNY21919.1"/>
    </source>
</evidence>
<dbReference type="Proteomes" id="UP000311382">
    <property type="component" value="Unassembled WGS sequence"/>
</dbReference>
<feature type="compositionally biased region" description="Basic and acidic residues" evidence="16">
    <location>
        <begin position="119"/>
        <end position="135"/>
    </location>
</feature>
<comment type="catalytic activity">
    <reaction evidence="9">
        <text>a uridine in tRNA = a pseudouridine in tRNA</text>
        <dbReference type="Rhea" id="RHEA:54572"/>
        <dbReference type="Rhea" id="RHEA-COMP:13339"/>
        <dbReference type="Rhea" id="RHEA-COMP:13934"/>
        <dbReference type="ChEBI" id="CHEBI:65314"/>
        <dbReference type="ChEBI" id="CHEBI:65315"/>
    </reaction>
</comment>
<keyword evidence="5" id="KW-0507">mRNA processing</keyword>
<name>A0A5C5G0D7_9BASI</name>
<dbReference type="EMBL" id="SOZI01000034">
    <property type="protein sequence ID" value="TNY21919.1"/>
    <property type="molecule type" value="Genomic_DNA"/>
</dbReference>
<dbReference type="GO" id="GO:0009982">
    <property type="term" value="F:pseudouridine synthase activity"/>
    <property type="evidence" value="ECO:0007669"/>
    <property type="project" value="InterPro"/>
</dbReference>
<evidence type="ECO:0000256" key="11">
    <source>
        <dbReference type="ARBA" id="ARBA00073968"/>
    </source>
</evidence>
<evidence type="ECO:0000313" key="19">
    <source>
        <dbReference type="Proteomes" id="UP000311382"/>
    </source>
</evidence>
<feature type="compositionally biased region" description="Basic and acidic residues" evidence="16">
    <location>
        <begin position="71"/>
        <end position="81"/>
    </location>
</feature>
<reference evidence="18 19" key="1">
    <citation type="submission" date="2019-03" db="EMBL/GenBank/DDBJ databases">
        <title>Rhodosporidium diobovatum UCD-FST 08-225 genome sequencing, assembly, and annotation.</title>
        <authorList>
            <person name="Fakankun I.U."/>
            <person name="Fristensky B."/>
            <person name="Levin D.B."/>
        </authorList>
    </citation>
    <scope>NUCLEOTIDE SEQUENCE [LARGE SCALE GENOMIC DNA]</scope>
    <source>
        <strain evidence="18 19">UCD-FST 08-225</strain>
    </source>
</reference>
<dbReference type="GO" id="GO:0005634">
    <property type="term" value="C:nucleus"/>
    <property type="evidence" value="ECO:0007669"/>
    <property type="project" value="UniProtKB-SubCell"/>
</dbReference>
<evidence type="ECO:0000256" key="12">
    <source>
        <dbReference type="ARBA" id="ARBA00079072"/>
    </source>
</evidence>
<evidence type="ECO:0000256" key="3">
    <source>
        <dbReference type="ARBA" id="ARBA00004123"/>
    </source>
</evidence>
<evidence type="ECO:0000256" key="8">
    <source>
        <dbReference type="ARBA" id="ARBA00023242"/>
    </source>
</evidence>
<feature type="compositionally biased region" description="Low complexity" evidence="16">
    <location>
        <begin position="31"/>
        <end position="55"/>
    </location>
</feature>
<evidence type="ECO:0000256" key="9">
    <source>
        <dbReference type="ARBA" id="ARBA00036943"/>
    </source>
</evidence>
<dbReference type="Gene3D" id="3.30.70.580">
    <property type="entry name" value="Pseudouridine synthase I, catalytic domain, N-terminal subdomain"/>
    <property type="match status" value="1"/>
</dbReference>
<dbReference type="InterPro" id="IPR020097">
    <property type="entry name" value="PsdUridine_synth_TruA_a/b_dom"/>
</dbReference>
<feature type="active site" description="Nucleophile" evidence="14">
    <location>
        <position position="213"/>
    </location>
</feature>
<comment type="subcellular location">
    <subcellularLocation>
        <location evidence="3">Nucleus</location>
    </subcellularLocation>
</comment>
<dbReference type="PANTHER" id="PTHR11142:SF4">
    <property type="entry name" value="PSEUDOURIDYLATE SYNTHASE 1 HOMOLOG"/>
    <property type="match status" value="1"/>
</dbReference>
<dbReference type="GO" id="GO:0003723">
    <property type="term" value="F:RNA binding"/>
    <property type="evidence" value="ECO:0007669"/>
    <property type="project" value="InterPro"/>
</dbReference>
<protein>
    <recommendedName>
        <fullName evidence="11">tRNA pseudouridine synthase 1</fullName>
    </recommendedName>
    <alternativeName>
        <fullName evidence="12">tRNA pseudouridylate synthase 1</fullName>
    </alternativeName>
    <alternativeName>
        <fullName evidence="13">tRNA-uridine isomerase 1</fullName>
    </alternativeName>
</protein>
<organism evidence="18 19">
    <name type="scientific">Rhodotorula diobovata</name>
    <dbReference type="NCBI Taxonomy" id="5288"/>
    <lineage>
        <taxon>Eukaryota</taxon>
        <taxon>Fungi</taxon>
        <taxon>Dikarya</taxon>
        <taxon>Basidiomycota</taxon>
        <taxon>Pucciniomycotina</taxon>
        <taxon>Microbotryomycetes</taxon>
        <taxon>Sporidiobolales</taxon>
        <taxon>Sporidiobolaceae</taxon>
        <taxon>Rhodotorula</taxon>
    </lineage>
</organism>
<dbReference type="Gene3D" id="3.30.70.660">
    <property type="entry name" value="Pseudouridine synthase I, catalytic domain, C-terminal subdomain"/>
    <property type="match status" value="1"/>
</dbReference>
<keyword evidence="8" id="KW-0539">Nucleus</keyword>
<sequence length="597" mass="63436">MSSTKREASPLAVTDNAGNETPSKRARLDDSAAAPAATAPEAAAAAAASASSAIAVQSGPSTPAPAPAATKELKLEGDKAGTDSPSAGKGKRGGRGGARGGKQDRRGSGRGGGRGGGNGRRDGAAGGGREDRGEGAEGAGAGDGDDKKDKLPKRKVAVLLGYNGIGYKGSQVNPGMETVEGEVFKAFAKAGAISDDNSTNPQKVSLARAARTDAGVHAALNVLALKLILSPPSKAPETSLEDHLNAFLPPAIRVWSVLRVQGSFDPRRLCDQRQYEYTLPTHVLLGPKPSSPMGQMLARSRAELASSTPPGAIQQASDSFWAAQPAESSFGDDVQAKKAWRITPEGMAQAREFLSAYEGSHNFYNFTVGKDFRDRSCQRVMRKLELSEPIVVNDTEYVSVTFIGQSFMLHQIRKMIGLFILALRSSTPASLVPETFGPSRIHVPKAPSLGLLLVAPHYVEYNRRVVEANAKLDQLIQAGRLTPDAAEEQRRAEIDPKKVEGMEAKVDEFKRKQVYERMWQVEEEGLTFSKWLNYLDQFVGADFEYLNPKGVIPSSATFTKGENPERPRQAAAAAGGAALQPQEAESDDEGVAGEDDG</sequence>
<feature type="compositionally biased region" description="Low complexity" evidence="16">
    <location>
        <begin position="569"/>
        <end position="583"/>
    </location>
</feature>
<comment type="function">
    <text evidence="10">Formation of pseudouridine at positions 27 and 28 in the anticodon stem and loop of transfer RNAs; at positions 34 and 36 of intron-containing precursor tRNA(Ile) and at position 35 in the intron-containing tRNA(Tyr). Catalyzes pseudouridylation at position 44 in U2 snRNA. Also catalyzes pseudouridylation of mRNAs.</text>
</comment>
<proteinExistence type="inferred from homology"/>
<dbReference type="GO" id="GO:0031120">
    <property type="term" value="P:snRNA pseudouridine synthesis"/>
    <property type="evidence" value="ECO:0007669"/>
    <property type="project" value="UniProtKB-ARBA"/>
</dbReference>
<dbReference type="NCBIfam" id="TIGR00071">
    <property type="entry name" value="hisT_truA"/>
    <property type="match status" value="1"/>
</dbReference>
<feature type="domain" description="Pseudouridine synthase I TruA alpha/beta" evidence="17">
    <location>
        <begin position="356"/>
        <end position="458"/>
    </location>
</feature>
<dbReference type="FunFam" id="3.30.70.580:FF:000002">
    <property type="entry name" value="tRNA pseudouridine synthase"/>
    <property type="match status" value="1"/>
</dbReference>
<comment type="caution">
    <text evidence="18">The sequence shown here is derived from an EMBL/GenBank/DDBJ whole genome shotgun (WGS) entry which is preliminary data.</text>
</comment>
<accession>A0A5C5G0D7</accession>
<keyword evidence="19" id="KW-1185">Reference proteome</keyword>
<keyword evidence="6" id="KW-0819">tRNA processing</keyword>
<dbReference type="SUPFAM" id="SSF55120">
    <property type="entry name" value="Pseudouridine synthase"/>
    <property type="match status" value="1"/>
</dbReference>
<dbReference type="GO" id="GO:0031119">
    <property type="term" value="P:tRNA pseudouridine synthesis"/>
    <property type="evidence" value="ECO:0007669"/>
    <property type="project" value="InterPro"/>
</dbReference>
<dbReference type="InterPro" id="IPR020103">
    <property type="entry name" value="PsdUridine_synth_cat_dom_sf"/>
</dbReference>
<evidence type="ECO:0000256" key="2">
    <source>
        <dbReference type="ARBA" id="ARBA00001832"/>
    </source>
</evidence>
<dbReference type="FunFam" id="3.30.70.660:FF:000002">
    <property type="entry name" value="tRNA pseudouridine synthase"/>
    <property type="match status" value="1"/>
</dbReference>
<evidence type="ECO:0000256" key="1">
    <source>
        <dbReference type="ARBA" id="ARBA00001166"/>
    </source>
</evidence>
<dbReference type="PANTHER" id="PTHR11142">
    <property type="entry name" value="PSEUDOURIDYLATE SYNTHASE"/>
    <property type="match status" value="1"/>
</dbReference>
<feature type="region of interest" description="Disordered" evidence="16">
    <location>
        <begin position="1"/>
        <end position="150"/>
    </location>
</feature>
<evidence type="ECO:0000256" key="13">
    <source>
        <dbReference type="ARBA" id="ARBA00080858"/>
    </source>
</evidence>
<evidence type="ECO:0000256" key="6">
    <source>
        <dbReference type="ARBA" id="ARBA00022694"/>
    </source>
</evidence>
<dbReference type="CDD" id="cd02568">
    <property type="entry name" value="PseudoU_synth_PUS1_PUS2"/>
    <property type="match status" value="1"/>
</dbReference>
<comment type="catalytic activity">
    <reaction evidence="2">
        <text>uridine in snRNA = pseudouridine in snRNA</text>
        <dbReference type="Rhea" id="RHEA:51124"/>
        <dbReference type="Rhea" id="RHEA-COMP:12891"/>
        <dbReference type="Rhea" id="RHEA-COMP:12892"/>
        <dbReference type="ChEBI" id="CHEBI:65314"/>
        <dbReference type="ChEBI" id="CHEBI:65315"/>
    </reaction>
</comment>
<comment type="similarity">
    <text evidence="4">Belongs to the tRNA pseudouridine synthase TruA family.</text>
</comment>
<evidence type="ECO:0000256" key="4">
    <source>
        <dbReference type="ARBA" id="ARBA00009375"/>
    </source>
</evidence>
<dbReference type="GO" id="GO:0006397">
    <property type="term" value="P:mRNA processing"/>
    <property type="evidence" value="ECO:0007669"/>
    <property type="project" value="UniProtKB-KW"/>
</dbReference>
<evidence type="ECO:0000256" key="15">
    <source>
        <dbReference type="PIRSR" id="PIRSR641708-2"/>
    </source>
</evidence>
<dbReference type="GO" id="GO:1990481">
    <property type="term" value="P:mRNA pseudouridine synthesis"/>
    <property type="evidence" value="ECO:0007669"/>
    <property type="project" value="TreeGrafter"/>
</dbReference>
<evidence type="ECO:0000259" key="17">
    <source>
        <dbReference type="Pfam" id="PF01416"/>
    </source>
</evidence>
<dbReference type="OrthoDB" id="10256309at2759"/>
<evidence type="ECO:0000256" key="7">
    <source>
        <dbReference type="ARBA" id="ARBA00023235"/>
    </source>
</evidence>
<feature type="region of interest" description="Disordered" evidence="16">
    <location>
        <begin position="556"/>
        <end position="597"/>
    </location>
</feature>
<evidence type="ECO:0000256" key="16">
    <source>
        <dbReference type="SAM" id="MobiDB-lite"/>
    </source>
</evidence>
<comment type="catalytic activity">
    <reaction evidence="1">
        <text>a uridine in mRNA = a pseudouridine in mRNA</text>
        <dbReference type="Rhea" id="RHEA:56644"/>
        <dbReference type="Rhea" id="RHEA-COMP:14658"/>
        <dbReference type="Rhea" id="RHEA-COMP:14659"/>
        <dbReference type="ChEBI" id="CHEBI:65314"/>
        <dbReference type="ChEBI" id="CHEBI:65315"/>
    </reaction>
</comment>
<dbReference type="STRING" id="5288.A0A5C5G0D7"/>
<gene>
    <name evidence="18" type="ORF">DMC30DRAFT_177228</name>
</gene>
<dbReference type="InterPro" id="IPR001406">
    <property type="entry name" value="PsdUridine_synth_TruA"/>
</dbReference>
<evidence type="ECO:0000256" key="5">
    <source>
        <dbReference type="ARBA" id="ARBA00022664"/>
    </source>
</evidence>
<feature type="compositionally biased region" description="Gly residues" evidence="16">
    <location>
        <begin position="109"/>
        <end position="118"/>
    </location>
</feature>
<dbReference type="InterPro" id="IPR041708">
    <property type="entry name" value="PUS1/PUS2-like"/>
</dbReference>
<dbReference type="AlphaFoldDB" id="A0A5C5G0D7"/>
<dbReference type="InterPro" id="IPR020094">
    <property type="entry name" value="TruA/RsuA/RluB/E/F_N"/>
</dbReference>
<dbReference type="InterPro" id="IPR020095">
    <property type="entry name" value="PsdUridine_synth_TruA_C"/>
</dbReference>
<evidence type="ECO:0000256" key="10">
    <source>
        <dbReference type="ARBA" id="ARBA00053072"/>
    </source>
</evidence>
<dbReference type="Pfam" id="PF01416">
    <property type="entry name" value="PseudoU_synth_1"/>
    <property type="match status" value="1"/>
</dbReference>
<feature type="compositionally biased region" description="Acidic residues" evidence="16">
    <location>
        <begin position="584"/>
        <end position="597"/>
    </location>
</feature>
<feature type="binding site" evidence="15">
    <location>
        <position position="275"/>
    </location>
    <ligand>
        <name>substrate</name>
    </ligand>
</feature>
<evidence type="ECO:0000256" key="14">
    <source>
        <dbReference type="PIRSR" id="PIRSR641708-1"/>
    </source>
</evidence>